<dbReference type="PANTHER" id="PTHR13275">
    <property type="entry name" value="YL-1 PROTEIN TRANSCRIPTION FACTOR-LIKE 1"/>
    <property type="match status" value="1"/>
</dbReference>
<evidence type="ECO:0000313" key="6">
    <source>
        <dbReference type="WBParaSite" id="ECPE_0001263201-mRNA-1"/>
    </source>
</evidence>
<feature type="compositionally biased region" description="Basic and acidic residues" evidence="1">
    <location>
        <begin position="26"/>
        <end position="37"/>
    </location>
</feature>
<feature type="domain" description="Vps72/YL1 N-terminal" evidence="3">
    <location>
        <begin position="71"/>
        <end position="215"/>
    </location>
</feature>
<evidence type="ECO:0000313" key="5">
    <source>
        <dbReference type="Proteomes" id="UP000272942"/>
    </source>
</evidence>
<reference evidence="4 5" key="2">
    <citation type="submission" date="2018-11" db="EMBL/GenBank/DDBJ databases">
        <authorList>
            <consortium name="Pathogen Informatics"/>
        </authorList>
    </citation>
    <scope>NUCLEOTIDE SEQUENCE [LARGE SCALE GENOMIC DNA]</scope>
    <source>
        <strain evidence="4 5">Egypt</strain>
    </source>
</reference>
<dbReference type="WBParaSite" id="ECPE_0001263201-mRNA-1">
    <property type="protein sequence ID" value="ECPE_0001263201-mRNA-1"/>
    <property type="gene ID" value="ECPE_0001263201"/>
</dbReference>
<evidence type="ECO:0000256" key="1">
    <source>
        <dbReference type="SAM" id="MobiDB-lite"/>
    </source>
</evidence>
<dbReference type="Proteomes" id="UP000272942">
    <property type="component" value="Unassembled WGS sequence"/>
</dbReference>
<dbReference type="EMBL" id="UZAN01053215">
    <property type="protein sequence ID" value="VDP89867.1"/>
    <property type="molecule type" value="Genomic_DNA"/>
</dbReference>
<protein>
    <submittedName>
        <fullName evidence="6">YL1 domain-containing protein</fullName>
    </submittedName>
</protein>
<sequence length="270" mass="30220">MSWQSSLNKALMMVLLPCQSDSPTCEPKRSKLSDATKDVSATDGSAAAPTTKPTREKPTASRAAATDPSVTFDLILETALSSCKDSGIDLLLGGRLFDLEYADDIVLLSEDPEPRTLRRSTVRATAATDAEAERRRMTSSKNTDVRREALLAEIAQRKNVPEVRRLTQEELLAEAKVTEEINRRSLARYQRLEIEKKKARIQKTVHSTPMIRYHSFTVPAMEEQPDMYGVAMVTDRLRESSRSSHDHVTFCLGKKPMVDILRVHFSTLIS</sequence>
<dbReference type="GO" id="GO:0005634">
    <property type="term" value="C:nucleus"/>
    <property type="evidence" value="ECO:0007669"/>
    <property type="project" value="TreeGrafter"/>
</dbReference>
<dbReference type="Pfam" id="PF05764">
    <property type="entry name" value="YL1"/>
    <property type="match status" value="1"/>
</dbReference>
<dbReference type="InterPro" id="IPR046757">
    <property type="entry name" value="YL1_N"/>
</dbReference>
<evidence type="ECO:0000256" key="2">
    <source>
        <dbReference type="SAM" id="SignalP"/>
    </source>
</evidence>
<keyword evidence="5" id="KW-1185">Reference proteome</keyword>
<dbReference type="AlphaFoldDB" id="A0A183B061"/>
<feature type="chain" id="PRO_5043138265" evidence="2">
    <location>
        <begin position="21"/>
        <end position="270"/>
    </location>
</feature>
<evidence type="ECO:0000313" key="4">
    <source>
        <dbReference type="EMBL" id="VDP89867.1"/>
    </source>
</evidence>
<gene>
    <name evidence="4" type="ORF">ECPE_LOCUS12595</name>
</gene>
<feature type="region of interest" description="Disordered" evidence="1">
    <location>
        <begin position="21"/>
        <end position="65"/>
    </location>
</feature>
<dbReference type="PANTHER" id="PTHR13275:SF4">
    <property type="entry name" value="VACUOLAR PROTEIN SORTING-ASSOCIATED PROTEIN 72 HOMOLOG"/>
    <property type="match status" value="1"/>
</dbReference>
<evidence type="ECO:0000259" key="3">
    <source>
        <dbReference type="Pfam" id="PF05764"/>
    </source>
</evidence>
<feature type="signal peptide" evidence="2">
    <location>
        <begin position="1"/>
        <end position="20"/>
    </location>
</feature>
<dbReference type="OrthoDB" id="78296at2759"/>
<accession>A0A183B061</accession>
<name>A0A183B061_9TREM</name>
<organism evidence="6">
    <name type="scientific">Echinostoma caproni</name>
    <dbReference type="NCBI Taxonomy" id="27848"/>
    <lineage>
        <taxon>Eukaryota</taxon>
        <taxon>Metazoa</taxon>
        <taxon>Spiralia</taxon>
        <taxon>Lophotrochozoa</taxon>
        <taxon>Platyhelminthes</taxon>
        <taxon>Trematoda</taxon>
        <taxon>Digenea</taxon>
        <taxon>Plagiorchiida</taxon>
        <taxon>Echinostomata</taxon>
        <taxon>Echinostomatoidea</taxon>
        <taxon>Echinostomatidae</taxon>
        <taxon>Echinostoma</taxon>
    </lineage>
</organism>
<keyword evidence="2" id="KW-0732">Signal</keyword>
<proteinExistence type="predicted"/>
<reference evidence="6" key="1">
    <citation type="submission" date="2016-06" db="UniProtKB">
        <authorList>
            <consortium name="WormBaseParasite"/>
        </authorList>
    </citation>
    <scope>IDENTIFICATION</scope>
</reference>